<keyword evidence="3" id="KW-1185">Reference proteome</keyword>
<protein>
    <submittedName>
        <fullName evidence="2">Dihydrofolate reductase family protein</fullName>
    </submittedName>
</protein>
<proteinExistence type="predicted"/>
<dbReference type="Proteomes" id="UP001284601">
    <property type="component" value="Unassembled WGS sequence"/>
</dbReference>
<dbReference type="InterPro" id="IPR002734">
    <property type="entry name" value="RibDG_C"/>
</dbReference>
<gene>
    <name evidence="2" type="ORF">R7226_10360</name>
</gene>
<evidence type="ECO:0000313" key="3">
    <source>
        <dbReference type="Proteomes" id="UP001284601"/>
    </source>
</evidence>
<dbReference type="Pfam" id="PF01872">
    <property type="entry name" value="RibD_C"/>
    <property type="match status" value="1"/>
</dbReference>
<evidence type="ECO:0000313" key="2">
    <source>
        <dbReference type="EMBL" id="MDW5594741.1"/>
    </source>
</evidence>
<evidence type="ECO:0000259" key="1">
    <source>
        <dbReference type="Pfam" id="PF01872"/>
    </source>
</evidence>
<comment type="caution">
    <text evidence="2">The sequence shown here is derived from an EMBL/GenBank/DDBJ whole genome shotgun (WGS) entry which is preliminary data.</text>
</comment>
<organism evidence="2 3">
    <name type="scientific">Conexibacter stalactiti</name>
    <dbReference type="NCBI Taxonomy" id="1940611"/>
    <lineage>
        <taxon>Bacteria</taxon>
        <taxon>Bacillati</taxon>
        <taxon>Actinomycetota</taxon>
        <taxon>Thermoleophilia</taxon>
        <taxon>Solirubrobacterales</taxon>
        <taxon>Conexibacteraceae</taxon>
        <taxon>Conexibacter</taxon>
    </lineage>
</organism>
<dbReference type="PANTHER" id="PTHR38011:SF12">
    <property type="entry name" value="BIFUNCTIONAL DEAMINASE-REDUCTASE DOMAIN PROTEIN"/>
    <property type="match status" value="1"/>
</dbReference>
<reference evidence="3" key="1">
    <citation type="submission" date="2023-07" db="EMBL/GenBank/DDBJ databases">
        <title>Conexibacter stalactiti sp. nov., isolated from stalactites in a lava cave and emended description of the genus Conexibacter.</title>
        <authorList>
            <person name="Lee S.D."/>
        </authorList>
    </citation>
    <scope>NUCLEOTIDE SEQUENCE [LARGE SCALE GENOMIC DNA]</scope>
    <source>
        <strain evidence="3">KCTC 39840</strain>
    </source>
</reference>
<dbReference type="InterPro" id="IPR050765">
    <property type="entry name" value="Riboflavin_Biosynth_HTPR"/>
</dbReference>
<feature type="domain" description="Bacterial bifunctional deaminase-reductase C-terminal" evidence="1">
    <location>
        <begin position="3"/>
        <end position="184"/>
    </location>
</feature>
<dbReference type="EMBL" id="JAWSTH010000021">
    <property type="protein sequence ID" value="MDW5594741.1"/>
    <property type="molecule type" value="Genomic_DNA"/>
</dbReference>
<dbReference type="PANTHER" id="PTHR38011">
    <property type="entry name" value="DIHYDROFOLATE REDUCTASE FAMILY PROTEIN (AFU_ORTHOLOGUE AFUA_8G06820)"/>
    <property type="match status" value="1"/>
</dbReference>
<accession>A0ABU4HN47</accession>
<dbReference type="Gene3D" id="3.40.430.10">
    <property type="entry name" value="Dihydrofolate Reductase, subunit A"/>
    <property type="match status" value="1"/>
</dbReference>
<name>A0ABU4HN47_9ACTN</name>
<sequence length="202" mass="22105">MSKVTSQISMSLDGYVAGPDPSLEDPLGIRGEDLHTWMFEAAREGRAEDQRLRAEISAGVGAYVMGRKMFDGGEGPLDESWHGWWGEDPPYHVPVFVLTHHPRESLPMQGGTTFHFVTEGFDAALAQARAAAGDRDVHVCGGASAVQQALRAGQLDELFLHTTPIFLGGGTRLFEDVADPRLEVIETIHSPATTHVRYRVVR</sequence>
<dbReference type="InterPro" id="IPR024072">
    <property type="entry name" value="DHFR-like_dom_sf"/>
</dbReference>
<dbReference type="SUPFAM" id="SSF53597">
    <property type="entry name" value="Dihydrofolate reductase-like"/>
    <property type="match status" value="1"/>
</dbReference>
<dbReference type="RefSeq" id="WP_318597046.1">
    <property type="nucleotide sequence ID" value="NZ_JAWSTH010000021.1"/>
</dbReference>